<dbReference type="InterPro" id="IPR037883">
    <property type="entry name" value="Knr4/Smi1-like_sf"/>
</dbReference>
<organism evidence="2 3">
    <name type="scientific">Psychrobacter phenylpyruvicus</name>
    <dbReference type="NCBI Taxonomy" id="29432"/>
    <lineage>
        <taxon>Bacteria</taxon>
        <taxon>Pseudomonadati</taxon>
        <taxon>Pseudomonadota</taxon>
        <taxon>Gammaproteobacteria</taxon>
        <taxon>Moraxellales</taxon>
        <taxon>Moraxellaceae</taxon>
        <taxon>Psychrobacter</taxon>
    </lineage>
</organism>
<accession>A0A379LJ85</accession>
<gene>
    <name evidence="2" type="ORF">NCTC10526_00944</name>
</gene>
<proteinExistence type="predicted"/>
<feature type="domain" description="Knr4/Smi1-like" evidence="1">
    <location>
        <begin position="11"/>
        <end position="155"/>
    </location>
</feature>
<dbReference type="EMBL" id="UGVC01000001">
    <property type="protein sequence ID" value="SUD90608.1"/>
    <property type="molecule type" value="Genomic_DNA"/>
</dbReference>
<protein>
    <submittedName>
        <fullName evidence="2">SMI1 / KNR4 family</fullName>
    </submittedName>
</protein>
<keyword evidence="3" id="KW-1185">Reference proteome</keyword>
<sequence length="158" mass="18187">MNISVYKDNGSNDVNNISMIENQLNYSLPQLYKDIVKKHDALRPEKDIFDFINIYGKPDDRDVNFYSLKKNHIDGFIIEEQANINDIDNGGIKGLVTFAFTANGDYICFDYREDHNSDNPKVVLVYHDDIVENEDGTSSMAVNFLADSFEEFMNMLHD</sequence>
<dbReference type="SMART" id="SM00860">
    <property type="entry name" value="SMI1_KNR4"/>
    <property type="match status" value="1"/>
</dbReference>
<dbReference type="SUPFAM" id="SSF160631">
    <property type="entry name" value="SMI1/KNR4-like"/>
    <property type="match status" value="1"/>
</dbReference>
<dbReference type="Gene3D" id="3.40.1580.10">
    <property type="entry name" value="SMI1/KNR4-like"/>
    <property type="match status" value="1"/>
</dbReference>
<dbReference type="AlphaFoldDB" id="A0A379LJ85"/>
<dbReference type="Proteomes" id="UP000254123">
    <property type="component" value="Unassembled WGS sequence"/>
</dbReference>
<evidence type="ECO:0000313" key="2">
    <source>
        <dbReference type="EMBL" id="SUD90608.1"/>
    </source>
</evidence>
<name>A0A379LJ85_9GAMM</name>
<evidence type="ECO:0000259" key="1">
    <source>
        <dbReference type="SMART" id="SM00860"/>
    </source>
</evidence>
<dbReference type="Pfam" id="PF09346">
    <property type="entry name" value="SMI1_KNR4"/>
    <property type="match status" value="1"/>
</dbReference>
<dbReference type="RefSeq" id="WP_172462154.1">
    <property type="nucleotide sequence ID" value="NZ_CAJHAQ010000001.1"/>
</dbReference>
<evidence type="ECO:0000313" key="3">
    <source>
        <dbReference type="Proteomes" id="UP000254123"/>
    </source>
</evidence>
<reference evidence="2 3" key="1">
    <citation type="submission" date="2018-06" db="EMBL/GenBank/DDBJ databases">
        <authorList>
            <consortium name="Pathogen Informatics"/>
            <person name="Doyle S."/>
        </authorList>
    </citation>
    <scope>NUCLEOTIDE SEQUENCE [LARGE SCALE GENOMIC DNA]</scope>
    <source>
        <strain evidence="2 3">NCTC10526</strain>
    </source>
</reference>
<dbReference type="InterPro" id="IPR018958">
    <property type="entry name" value="Knr4/Smi1-like_dom"/>
</dbReference>